<dbReference type="PRINTS" id="PR00359">
    <property type="entry name" value="BP450"/>
</dbReference>
<dbReference type="Proteomes" id="UP000215896">
    <property type="component" value="Unassembled WGS sequence"/>
</dbReference>
<protein>
    <submittedName>
        <fullName evidence="3">Cytochrome P450</fullName>
    </submittedName>
</protein>
<keyword evidence="2" id="KW-0560">Oxidoreductase</keyword>
<dbReference type="OrthoDB" id="502624at2"/>
<dbReference type="SUPFAM" id="SSF48264">
    <property type="entry name" value="Cytochrome P450"/>
    <property type="match status" value="1"/>
</dbReference>
<dbReference type="EMBL" id="NMVO01000016">
    <property type="protein sequence ID" value="OYO10663.1"/>
    <property type="molecule type" value="Genomic_DNA"/>
</dbReference>
<evidence type="ECO:0000313" key="3">
    <source>
        <dbReference type="EMBL" id="OYO10663.1"/>
    </source>
</evidence>
<dbReference type="GO" id="GO:0004497">
    <property type="term" value="F:monooxygenase activity"/>
    <property type="evidence" value="ECO:0007669"/>
    <property type="project" value="UniProtKB-KW"/>
</dbReference>
<sequence>MEERPMTTATDYAAQHTPSWLNELSGQELDQQLTMDPYPLYARLRAEAPIVWVPQMQAWFVTRYDDVRAVATSSEAMHGAADPAQFATFGEGNVLSAEGDAHTEQRAFIDPQLRKRKVLKYIDPLVRPTAKRLIAELRDRGRADIVKEYFEPVSVRALGDLLGLESVDSETLQRWFHTLGDCLVNKEVDANGNLVNQEVIARADAVKEEIRGVVLPIIERVTTEPDDSSLSHWVHDGTDTPRSADELWPTLYVFLLGAMQEPGHGAGNTLHGLFSRPDQLDQVREDRSLLPAAIEEGMRWIAPIGTFARVCVAPLTVAGKDFQPGDMVFGSMGSANRDDSRWDDPDTFDVHREAQPHLGFSAGVHTCAGSHFGKAVEEVALDELLTSFPDLAPDGDAVTRGWFFRAVQSLPVRW</sequence>
<keyword evidence="2" id="KW-0349">Heme</keyword>
<dbReference type="PROSITE" id="PS00086">
    <property type="entry name" value="CYTOCHROME_P450"/>
    <property type="match status" value="1"/>
</dbReference>
<dbReference type="GO" id="GO:0020037">
    <property type="term" value="F:heme binding"/>
    <property type="evidence" value="ECO:0007669"/>
    <property type="project" value="InterPro"/>
</dbReference>
<reference evidence="3 4" key="1">
    <citation type="submission" date="2017-07" db="EMBL/GenBank/DDBJ databases">
        <title>Draft whole genome sequences of clinical Proprionibacteriaceae strains.</title>
        <authorList>
            <person name="Bernier A.-M."/>
            <person name="Bernard K."/>
            <person name="Domingo M.-C."/>
        </authorList>
    </citation>
    <scope>NUCLEOTIDE SEQUENCE [LARGE SCALE GENOMIC DNA]</scope>
    <source>
        <strain evidence="3 4">NML 030167</strain>
    </source>
</reference>
<evidence type="ECO:0000256" key="1">
    <source>
        <dbReference type="ARBA" id="ARBA00010617"/>
    </source>
</evidence>
<organism evidence="3 4">
    <name type="scientific">Enemella evansiae</name>
    <dbReference type="NCBI Taxonomy" id="2016499"/>
    <lineage>
        <taxon>Bacteria</taxon>
        <taxon>Bacillati</taxon>
        <taxon>Actinomycetota</taxon>
        <taxon>Actinomycetes</taxon>
        <taxon>Propionibacteriales</taxon>
        <taxon>Propionibacteriaceae</taxon>
        <taxon>Enemella</taxon>
    </lineage>
</organism>
<dbReference type="InterPro" id="IPR036396">
    <property type="entry name" value="Cyt_P450_sf"/>
</dbReference>
<keyword evidence="2" id="KW-0408">Iron</keyword>
<dbReference type="InterPro" id="IPR002397">
    <property type="entry name" value="Cyt_P450_B"/>
</dbReference>
<dbReference type="AlphaFoldDB" id="A0A255G8V6"/>
<keyword evidence="4" id="KW-1185">Reference proteome</keyword>
<accession>A0A255G8V6</accession>
<gene>
    <name evidence="3" type="ORF">CGZ94_16840</name>
</gene>
<comment type="caution">
    <text evidence="3">The sequence shown here is derived from an EMBL/GenBank/DDBJ whole genome shotgun (WGS) entry which is preliminary data.</text>
</comment>
<proteinExistence type="inferred from homology"/>
<dbReference type="InterPro" id="IPR001128">
    <property type="entry name" value="Cyt_P450"/>
</dbReference>
<keyword evidence="2" id="KW-0503">Monooxygenase</keyword>
<comment type="similarity">
    <text evidence="1 2">Belongs to the cytochrome P450 family.</text>
</comment>
<dbReference type="InterPro" id="IPR017972">
    <property type="entry name" value="Cyt_P450_CS"/>
</dbReference>
<keyword evidence="2" id="KW-0479">Metal-binding</keyword>
<name>A0A255G8V6_9ACTN</name>
<dbReference type="PANTHER" id="PTHR46696">
    <property type="entry name" value="P450, PUTATIVE (EUROFUNG)-RELATED"/>
    <property type="match status" value="1"/>
</dbReference>
<evidence type="ECO:0000256" key="2">
    <source>
        <dbReference type="RuleBase" id="RU000461"/>
    </source>
</evidence>
<dbReference type="GO" id="GO:0016705">
    <property type="term" value="F:oxidoreductase activity, acting on paired donors, with incorporation or reduction of molecular oxygen"/>
    <property type="evidence" value="ECO:0007669"/>
    <property type="project" value="InterPro"/>
</dbReference>
<dbReference type="GO" id="GO:0005506">
    <property type="term" value="F:iron ion binding"/>
    <property type="evidence" value="ECO:0007669"/>
    <property type="project" value="InterPro"/>
</dbReference>
<dbReference type="Gene3D" id="1.10.630.10">
    <property type="entry name" value="Cytochrome P450"/>
    <property type="match status" value="1"/>
</dbReference>
<dbReference type="Pfam" id="PF00067">
    <property type="entry name" value="p450"/>
    <property type="match status" value="1"/>
</dbReference>
<evidence type="ECO:0000313" key="4">
    <source>
        <dbReference type="Proteomes" id="UP000215896"/>
    </source>
</evidence>
<dbReference type="PANTHER" id="PTHR46696:SF1">
    <property type="entry name" value="CYTOCHROME P450 YJIB-RELATED"/>
    <property type="match status" value="1"/>
</dbReference>